<evidence type="ECO:0000256" key="1">
    <source>
        <dbReference type="ARBA" id="ARBA00022443"/>
    </source>
</evidence>
<keyword evidence="5 6" id="KW-0440">LIM domain</keyword>
<dbReference type="GO" id="GO:0005925">
    <property type="term" value="C:focal adhesion"/>
    <property type="evidence" value="ECO:0007669"/>
    <property type="project" value="TreeGrafter"/>
</dbReference>
<dbReference type="SMART" id="SM00227">
    <property type="entry name" value="NEBU"/>
    <property type="match status" value="2"/>
</dbReference>
<evidence type="ECO:0000259" key="9">
    <source>
        <dbReference type="PROSITE" id="PS50023"/>
    </source>
</evidence>
<dbReference type="InterPro" id="IPR001781">
    <property type="entry name" value="Znf_LIM"/>
</dbReference>
<dbReference type="InterPro" id="IPR036028">
    <property type="entry name" value="SH3-like_dom_sf"/>
</dbReference>
<organism evidence="10 11">
    <name type="scientific">Ciona savignyi</name>
    <name type="common">Pacific transparent sea squirt</name>
    <dbReference type="NCBI Taxonomy" id="51511"/>
    <lineage>
        <taxon>Eukaryota</taxon>
        <taxon>Metazoa</taxon>
        <taxon>Chordata</taxon>
        <taxon>Tunicata</taxon>
        <taxon>Ascidiacea</taxon>
        <taxon>Phlebobranchia</taxon>
        <taxon>Cionidae</taxon>
        <taxon>Ciona</taxon>
    </lineage>
</organism>
<dbReference type="PRINTS" id="PR00452">
    <property type="entry name" value="SH3DOMAIN"/>
</dbReference>
<reference evidence="11" key="1">
    <citation type="submission" date="2003-08" db="EMBL/GenBank/DDBJ databases">
        <authorList>
            <person name="Birren B."/>
            <person name="Nusbaum C."/>
            <person name="Abebe A."/>
            <person name="Abouelleil A."/>
            <person name="Adekoya E."/>
            <person name="Ait-zahra M."/>
            <person name="Allen N."/>
            <person name="Allen T."/>
            <person name="An P."/>
            <person name="Anderson M."/>
            <person name="Anderson S."/>
            <person name="Arachchi H."/>
            <person name="Armbruster J."/>
            <person name="Bachantsang P."/>
            <person name="Baldwin J."/>
            <person name="Barry A."/>
            <person name="Bayul T."/>
            <person name="Blitshsteyn B."/>
            <person name="Bloom T."/>
            <person name="Blye J."/>
            <person name="Boguslavskiy L."/>
            <person name="Borowsky M."/>
            <person name="Boukhgalter B."/>
            <person name="Brunache A."/>
            <person name="Butler J."/>
            <person name="Calixte N."/>
            <person name="Calvo S."/>
            <person name="Camarata J."/>
            <person name="Campo K."/>
            <person name="Chang J."/>
            <person name="Cheshatsang Y."/>
            <person name="Citroen M."/>
            <person name="Collymore A."/>
            <person name="Considine T."/>
            <person name="Cook A."/>
            <person name="Cooke P."/>
            <person name="Corum B."/>
            <person name="Cuomo C."/>
            <person name="David R."/>
            <person name="Dawoe T."/>
            <person name="Degray S."/>
            <person name="Dodge S."/>
            <person name="Dooley K."/>
            <person name="Dorje P."/>
            <person name="Dorjee K."/>
            <person name="Dorris L."/>
            <person name="Duffey N."/>
            <person name="Dupes A."/>
            <person name="Elkins T."/>
            <person name="Engels R."/>
            <person name="Erickson J."/>
            <person name="Farina A."/>
            <person name="Faro S."/>
            <person name="Ferreira P."/>
            <person name="Fischer H."/>
            <person name="Fitzgerald M."/>
            <person name="Foley K."/>
            <person name="Gage D."/>
            <person name="Galagan J."/>
            <person name="Gearin G."/>
            <person name="Gnerre S."/>
            <person name="Gnirke A."/>
            <person name="Goyette A."/>
            <person name="Graham J."/>
            <person name="Grandbois E."/>
            <person name="Gyaltsen K."/>
            <person name="Hafez N."/>
            <person name="Hagopian D."/>
            <person name="Hagos B."/>
            <person name="Hall J."/>
            <person name="Hatcher B."/>
            <person name="Heller A."/>
            <person name="Higgins H."/>
            <person name="Honan T."/>
            <person name="Horn A."/>
            <person name="Houde N."/>
            <person name="Hughes L."/>
            <person name="Hulme W."/>
            <person name="Husby E."/>
            <person name="Iliev I."/>
            <person name="Jaffe D."/>
            <person name="Jones C."/>
            <person name="Kamal M."/>
            <person name="Kamat A."/>
            <person name="Kamvysselis M."/>
            <person name="Karlsson E."/>
            <person name="Kells C."/>
            <person name="Kieu A."/>
            <person name="Kisner P."/>
            <person name="Kodira C."/>
            <person name="Kulbokas E."/>
            <person name="Labutti K."/>
            <person name="Lama D."/>
            <person name="Landers T."/>
            <person name="Leger J."/>
            <person name="Levine S."/>
            <person name="Lewis D."/>
            <person name="Lewis T."/>
            <person name="Lindblad-toh K."/>
            <person name="Liu X."/>
            <person name="Lokyitsang T."/>
            <person name="Lokyitsang Y."/>
            <person name="Lucien O."/>
            <person name="Lui A."/>
            <person name="Ma L.J."/>
            <person name="Mabbitt R."/>
            <person name="Macdonald J."/>
            <person name="Maclean C."/>
            <person name="Major J."/>
            <person name="Manning J."/>
            <person name="Marabella R."/>
            <person name="Maru K."/>
            <person name="Matthews C."/>
            <person name="Mauceli E."/>
            <person name="Mccarthy M."/>
            <person name="Mcdonough S."/>
            <person name="Mcghee T."/>
            <person name="Meldrim J."/>
            <person name="Meneus L."/>
            <person name="Mesirov J."/>
            <person name="Mihalev A."/>
            <person name="Mihova T."/>
            <person name="Mikkelsen T."/>
            <person name="Mlenga V."/>
            <person name="Moru K."/>
            <person name="Mozes J."/>
            <person name="Mulrain L."/>
            <person name="Munson G."/>
            <person name="Naylor J."/>
            <person name="Newes C."/>
            <person name="Nguyen C."/>
            <person name="Nguyen N."/>
            <person name="Nguyen T."/>
            <person name="Nicol R."/>
            <person name="Nielsen C."/>
            <person name="Nizzari M."/>
            <person name="Norbu C."/>
            <person name="Norbu N."/>
            <person name="O'donnell P."/>
            <person name="Okoawo O."/>
            <person name="O'leary S."/>
            <person name="Omotosho B."/>
            <person name="O'neill K."/>
            <person name="Osman S."/>
            <person name="Parker S."/>
            <person name="Perrin D."/>
            <person name="Phunkhang P."/>
            <person name="Piqani B."/>
            <person name="Purcell S."/>
            <person name="Rachupka T."/>
            <person name="Ramasamy U."/>
            <person name="Rameau R."/>
            <person name="Ray V."/>
            <person name="Raymond C."/>
            <person name="Retta R."/>
            <person name="Richardson S."/>
            <person name="Rise C."/>
            <person name="Rodriguez J."/>
            <person name="Rogers J."/>
            <person name="Rogov P."/>
            <person name="Rutman M."/>
            <person name="Schupbach R."/>
            <person name="Seaman C."/>
            <person name="Settipalli S."/>
            <person name="Sharpe T."/>
            <person name="Sheridan J."/>
            <person name="Sherpa N."/>
            <person name="Shi J."/>
            <person name="Smirnov S."/>
            <person name="Smith C."/>
            <person name="Sougnez C."/>
            <person name="Spencer B."/>
            <person name="Stalker J."/>
            <person name="Stange-thomann N."/>
            <person name="Stavropoulos S."/>
            <person name="Stetson K."/>
            <person name="Stone C."/>
            <person name="Stone S."/>
            <person name="Stubbs M."/>
            <person name="Talamas J."/>
            <person name="Tchuinga P."/>
            <person name="Tenzing P."/>
            <person name="Tesfaye S."/>
            <person name="Theodore J."/>
            <person name="Thoulutsang Y."/>
            <person name="Topham K."/>
            <person name="Towey S."/>
            <person name="Tsamla T."/>
            <person name="Tsomo N."/>
            <person name="Vallee D."/>
            <person name="Vassiliev H."/>
            <person name="Venkataraman V."/>
            <person name="Vinson J."/>
            <person name="Vo A."/>
            <person name="Wade C."/>
            <person name="Wang S."/>
            <person name="Wangchuk T."/>
            <person name="Wangdi T."/>
            <person name="Whittaker C."/>
            <person name="Wilkinson J."/>
            <person name="Wu Y."/>
            <person name="Wyman D."/>
            <person name="Yadav S."/>
            <person name="Yang S."/>
            <person name="Yang X."/>
            <person name="Yeager S."/>
            <person name="Yee E."/>
            <person name="Young G."/>
            <person name="Zainoun J."/>
            <person name="Zembeck L."/>
            <person name="Zimmer A."/>
            <person name="Zody M."/>
            <person name="Lander E."/>
        </authorList>
    </citation>
    <scope>NUCLEOTIDE SEQUENCE [LARGE SCALE GENOMIC DNA]</scope>
</reference>
<evidence type="ECO:0000256" key="3">
    <source>
        <dbReference type="ARBA" id="ARBA00022737"/>
    </source>
</evidence>
<dbReference type="CDD" id="cd11789">
    <property type="entry name" value="SH3_Nebulin_family_C"/>
    <property type="match status" value="1"/>
</dbReference>
<keyword evidence="2 6" id="KW-0479">Metal-binding</keyword>
<dbReference type="GeneTree" id="ENSGT00940000154775"/>
<dbReference type="PROSITE" id="PS50002">
    <property type="entry name" value="SH3"/>
    <property type="match status" value="1"/>
</dbReference>
<dbReference type="PROSITE" id="PS50023">
    <property type="entry name" value="LIM_DOMAIN_2"/>
    <property type="match status" value="1"/>
</dbReference>
<evidence type="ECO:0000256" key="7">
    <source>
        <dbReference type="PROSITE-ProRule" id="PRU00192"/>
    </source>
</evidence>
<dbReference type="Gene3D" id="2.30.30.40">
    <property type="entry name" value="SH3 Domains"/>
    <property type="match status" value="1"/>
</dbReference>
<keyword evidence="11" id="KW-1185">Reference proteome</keyword>
<keyword evidence="1 7" id="KW-0728">SH3 domain</keyword>
<dbReference type="GO" id="GO:0005737">
    <property type="term" value="C:cytoplasm"/>
    <property type="evidence" value="ECO:0007669"/>
    <property type="project" value="UniProtKB-ARBA"/>
</dbReference>
<evidence type="ECO:0000313" key="10">
    <source>
        <dbReference type="Ensembl" id="ENSCSAVP00000004800.1"/>
    </source>
</evidence>
<dbReference type="PANTHER" id="PTHR46218:SF4">
    <property type="entry name" value="LIM AND SH3 DOMAIN PROTEIN LASP"/>
    <property type="match status" value="1"/>
</dbReference>
<dbReference type="PROSITE" id="PS00478">
    <property type="entry name" value="LIM_DOMAIN_1"/>
    <property type="match status" value="1"/>
</dbReference>
<feature type="domain" description="SH3" evidence="8">
    <location>
        <begin position="180"/>
        <end position="239"/>
    </location>
</feature>
<feature type="domain" description="LIM zinc-binding" evidence="9">
    <location>
        <begin position="3"/>
        <end position="63"/>
    </location>
</feature>
<dbReference type="Pfam" id="PF00412">
    <property type="entry name" value="LIM"/>
    <property type="match status" value="1"/>
</dbReference>
<dbReference type="InterPro" id="IPR000900">
    <property type="entry name" value="Nebulin_repeat"/>
</dbReference>
<dbReference type="SMART" id="SM00132">
    <property type="entry name" value="LIM"/>
    <property type="match status" value="1"/>
</dbReference>
<protein>
    <recommendedName>
        <fullName evidence="12">SH3 domain-containing protein</fullName>
    </recommendedName>
</protein>
<evidence type="ECO:0000259" key="8">
    <source>
        <dbReference type="PROSITE" id="PS50002"/>
    </source>
</evidence>
<sequence length="239" mass="26863">MNPPCARCKKTVYPTEKLNCLDKMWHKSCFTCETCNLKLTMKTYKGYNKLPYCNTHYPTTKFTAVSDTPENKRLAQQQKNQSELQYRKDKVEALKGFTQVADTVSNRTATQAARLASNIDYQTAPHEVGRHGEVLPENIVNRRQVPGPTHVYAPPKAPQEHISIQNPQVSAPALSKSPTLKGDKYKALFDYLAADADEVSFKEGDIVVDVTIIDDGWMEGRVVRTGAYGMMPSNYVEQV</sequence>
<evidence type="ECO:0000256" key="5">
    <source>
        <dbReference type="ARBA" id="ARBA00023038"/>
    </source>
</evidence>
<dbReference type="SUPFAM" id="SSF50044">
    <property type="entry name" value="SH3-domain"/>
    <property type="match status" value="1"/>
</dbReference>
<keyword evidence="4 6" id="KW-0862">Zinc</keyword>
<proteinExistence type="predicted"/>
<accession>H2YHK1</accession>
<dbReference type="GO" id="GO:0046872">
    <property type="term" value="F:metal ion binding"/>
    <property type="evidence" value="ECO:0007669"/>
    <property type="project" value="UniProtKB-KW"/>
</dbReference>
<dbReference type="OMA" id="TPVYHHQ"/>
<evidence type="ECO:0000256" key="6">
    <source>
        <dbReference type="PROSITE-ProRule" id="PRU00125"/>
    </source>
</evidence>
<dbReference type="Proteomes" id="UP000007875">
    <property type="component" value="Unassembled WGS sequence"/>
</dbReference>
<dbReference type="Ensembl" id="ENSCSAVT00000004868.1">
    <property type="protein sequence ID" value="ENSCSAVP00000004800.1"/>
    <property type="gene ID" value="ENSCSAVG00000002860.1"/>
</dbReference>
<dbReference type="AlphaFoldDB" id="H2YHK1"/>
<name>H2YHK1_CIOSA</name>
<dbReference type="Pfam" id="PF00018">
    <property type="entry name" value="SH3_1"/>
    <property type="match status" value="1"/>
</dbReference>
<keyword evidence="3" id="KW-0677">Repeat</keyword>
<dbReference type="CDD" id="cd09447">
    <property type="entry name" value="LIM_LASP"/>
    <property type="match status" value="1"/>
</dbReference>
<evidence type="ECO:0000256" key="2">
    <source>
        <dbReference type="ARBA" id="ARBA00022723"/>
    </source>
</evidence>
<evidence type="ECO:0008006" key="12">
    <source>
        <dbReference type="Google" id="ProtNLM"/>
    </source>
</evidence>
<reference evidence="10" key="3">
    <citation type="submission" date="2025-09" db="UniProtKB">
        <authorList>
            <consortium name="Ensembl"/>
        </authorList>
    </citation>
    <scope>IDENTIFICATION</scope>
</reference>
<dbReference type="SMART" id="SM00326">
    <property type="entry name" value="SH3"/>
    <property type="match status" value="1"/>
</dbReference>
<evidence type="ECO:0000256" key="4">
    <source>
        <dbReference type="ARBA" id="ARBA00022833"/>
    </source>
</evidence>
<dbReference type="FunFam" id="2.10.110.10:FF:000087">
    <property type="entry name" value="LIM zinc-binding domain-containing Nebulette"/>
    <property type="match status" value="1"/>
</dbReference>
<dbReference type="GO" id="GO:0051015">
    <property type="term" value="F:actin filament binding"/>
    <property type="evidence" value="ECO:0007669"/>
    <property type="project" value="TreeGrafter"/>
</dbReference>
<dbReference type="PANTHER" id="PTHR46218">
    <property type="entry name" value="LASP"/>
    <property type="match status" value="1"/>
</dbReference>
<dbReference type="InterPro" id="IPR001452">
    <property type="entry name" value="SH3_domain"/>
</dbReference>
<dbReference type="Gene3D" id="2.10.110.10">
    <property type="entry name" value="Cysteine Rich Protein"/>
    <property type="match status" value="1"/>
</dbReference>
<dbReference type="SUPFAM" id="SSF57716">
    <property type="entry name" value="Glucocorticoid receptor-like (DNA-binding domain)"/>
    <property type="match status" value="1"/>
</dbReference>
<reference evidence="10" key="2">
    <citation type="submission" date="2025-08" db="UniProtKB">
        <authorList>
            <consortium name="Ensembl"/>
        </authorList>
    </citation>
    <scope>IDENTIFICATION</scope>
</reference>
<evidence type="ECO:0000313" key="11">
    <source>
        <dbReference type="Proteomes" id="UP000007875"/>
    </source>
</evidence>
<dbReference type="InterPro" id="IPR051759">
    <property type="entry name" value="LIM-SH3_domain_protein"/>
</dbReference>
<dbReference type="HOGENOM" id="CLU_026811_0_1_1"/>
<dbReference type="PROSITE" id="PS51216">
    <property type="entry name" value="NEBULIN"/>
    <property type="match status" value="1"/>
</dbReference>